<dbReference type="SUPFAM" id="SSF52821">
    <property type="entry name" value="Rhodanese/Cell cycle control phosphatase"/>
    <property type="match status" value="1"/>
</dbReference>
<keyword evidence="1" id="KW-0472">Membrane</keyword>
<keyword evidence="1" id="KW-0812">Transmembrane</keyword>
<dbReference type="PANTHER" id="PTHR43031">
    <property type="entry name" value="FAD-DEPENDENT OXIDOREDUCTASE"/>
    <property type="match status" value="1"/>
</dbReference>
<dbReference type="InterPro" id="IPR001763">
    <property type="entry name" value="Rhodanese-like_dom"/>
</dbReference>
<evidence type="ECO:0000256" key="1">
    <source>
        <dbReference type="SAM" id="Phobius"/>
    </source>
</evidence>
<dbReference type="RefSeq" id="WP_055463957.1">
    <property type="nucleotide sequence ID" value="NZ_CYHG01000010.1"/>
</dbReference>
<evidence type="ECO:0000259" key="2">
    <source>
        <dbReference type="PROSITE" id="PS50206"/>
    </source>
</evidence>
<keyword evidence="4" id="KW-1185">Reference proteome</keyword>
<dbReference type="InterPro" id="IPR050229">
    <property type="entry name" value="GlpE_sulfurtransferase"/>
</dbReference>
<dbReference type="PANTHER" id="PTHR43031:SF1">
    <property type="entry name" value="PYRIDINE NUCLEOTIDE-DISULPHIDE OXIDOREDUCTASE"/>
    <property type="match status" value="1"/>
</dbReference>
<keyword evidence="1" id="KW-1133">Transmembrane helix</keyword>
<dbReference type="CDD" id="cd00158">
    <property type="entry name" value="RHOD"/>
    <property type="match status" value="1"/>
</dbReference>
<dbReference type="AlphaFoldDB" id="A0A0K6IPW2"/>
<feature type="domain" description="Rhodanese" evidence="2">
    <location>
        <begin position="45"/>
        <end position="128"/>
    </location>
</feature>
<name>A0A0K6IPW2_9GAMM</name>
<reference evidence="4" key="1">
    <citation type="submission" date="2015-08" db="EMBL/GenBank/DDBJ databases">
        <authorList>
            <person name="Varghese N."/>
        </authorList>
    </citation>
    <scope>NUCLEOTIDE SEQUENCE [LARGE SCALE GENOMIC DNA]</scope>
    <source>
        <strain evidence="4">JCM 18476</strain>
    </source>
</reference>
<feature type="transmembrane region" description="Helical" evidence="1">
    <location>
        <begin position="12"/>
        <end position="33"/>
    </location>
</feature>
<sequence>MERLSVDTNTPFKIFIMVIVVLLVGVFGINAAMASKRSDMAWQEISKGAMLIDVRTAQEFKAGHLKNAINMPLSTLSKSANPIDRNTPIVVYCRSGSRASHAKRELYDMGFVNVYNGGGLEEMQASEP</sequence>
<dbReference type="STRING" id="1137284.GCA_001418205_02913"/>
<dbReference type="Pfam" id="PF00581">
    <property type="entry name" value="Rhodanese"/>
    <property type="match status" value="1"/>
</dbReference>
<dbReference type="Gene3D" id="3.40.250.10">
    <property type="entry name" value="Rhodanese-like domain"/>
    <property type="match status" value="1"/>
</dbReference>
<dbReference type="InterPro" id="IPR036873">
    <property type="entry name" value="Rhodanese-like_dom_sf"/>
</dbReference>
<dbReference type="SMART" id="SM00450">
    <property type="entry name" value="RHOD"/>
    <property type="match status" value="1"/>
</dbReference>
<keyword evidence="3" id="KW-0808">Transferase</keyword>
<dbReference type="PROSITE" id="PS50206">
    <property type="entry name" value="RHODANESE_3"/>
    <property type="match status" value="1"/>
</dbReference>
<dbReference type="GO" id="GO:0016740">
    <property type="term" value="F:transferase activity"/>
    <property type="evidence" value="ECO:0007669"/>
    <property type="project" value="UniProtKB-KW"/>
</dbReference>
<gene>
    <name evidence="3" type="ORF">Ga0061065_11072</name>
</gene>
<accession>A0A0K6IPW2</accession>
<proteinExistence type="predicted"/>
<dbReference type="Proteomes" id="UP000182769">
    <property type="component" value="Unassembled WGS sequence"/>
</dbReference>
<evidence type="ECO:0000313" key="4">
    <source>
        <dbReference type="Proteomes" id="UP000182769"/>
    </source>
</evidence>
<protein>
    <submittedName>
        <fullName evidence="3">Rhodanese-related sulfurtransferase</fullName>
    </submittedName>
</protein>
<dbReference type="EMBL" id="CYHG01000010">
    <property type="protein sequence ID" value="CUB05362.1"/>
    <property type="molecule type" value="Genomic_DNA"/>
</dbReference>
<evidence type="ECO:0000313" key="3">
    <source>
        <dbReference type="EMBL" id="CUB05362.1"/>
    </source>
</evidence>
<organism evidence="3 4">
    <name type="scientific">Marinomonas fungiae</name>
    <dbReference type="NCBI Taxonomy" id="1137284"/>
    <lineage>
        <taxon>Bacteria</taxon>
        <taxon>Pseudomonadati</taxon>
        <taxon>Pseudomonadota</taxon>
        <taxon>Gammaproteobacteria</taxon>
        <taxon>Oceanospirillales</taxon>
        <taxon>Oceanospirillaceae</taxon>
        <taxon>Marinomonas</taxon>
    </lineage>
</organism>